<dbReference type="Proteomes" id="UP000035740">
    <property type="component" value="Chromosome 6"/>
</dbReference>
<keyword evidence="2" id="KW-1185">Reference proteome</keyword>
<dbReference type="EMBL" id="KQ090117">
    <property type="protein sequence ID" value="KMT08307.1"/>
    <property type="molecule type" value="Genomic_DNA"/>
</dbReference>
<reference evidence="1 2" key="1">
    <citation type="journal article" date="2014" name="Nature">
        <title>The genome of the recently domesticated crop plant sugar beet (Beta vulgaris).</title>
        <authorList>
            <person name="Dohm J.C."/>
            <person name="Minoche A.E."/>
            <person name="Holtgrawe D."/>
            <person name="Capella-Gutierrez S."/>
            <person name="Zakrzewski F."/>
            <person name="Tafer H."/>
            <person name="Rupp O."/>
            <person name="Sorensen T.R."/>
            <person name="Stracke R."/>
            <person name="Reinhardt R."/>
            <person name="Goesmann A."/>
            <person name="Kraft T."/>
            <person name="Schulz B."/>
            <person name="Stadler P.F."/>
            <person name="Schmidt T."/>
            <person name="Gabaldon T."/>
            <person name="Lehrach H."/>
            <person name="Weisshaar B."/>
            <person name="Himmelbauer H."/>
        </authorList>
    </citation>
    <scope>NUCLEOTIDE SEQUENCE [LARGE SCALE GENOMIC DNA]</scope>
    <source>
        <tissue evidence="1">Taproot</tissue>
    </source>
</reference>
<organism evidence="1 2">
    <name type="scientific">Beta vulgaris subsp. vulgaris</name>
    <name type="common">Beet</name>
    <dbReference type="NCBI Taxonomy" id="3555"/>
    <lineage>
        <taxon>Eukaryota</taxon>
        <taxon>Viridiplantae</taxon>
        <taxon>Streptophyta</taxon>
        <taxon>Embryophyta</taxon>
        <taxon>Tracheophyta</taxon>
        <taxon>Spermatophyta</taxon>
        <taxon>Magnoliopsida</taxon>
        <taxon>eudicotyledons</taxon>
        <taxon>Gunneridae</taxon>
        <taxon>Pentapetalae</taxon>
        <taxon>Caryophyllales</taxon>
        <taxon>Chenopodiaceae</taxon>
        <taxon>Betoideae</taxon>
        <taxon>Beta</taxon>
    </lineage>
</organism>
<protein>
    <submittedName>
        <fullName evidence="1">Uncharacterized protein</fullName>
    </submittedName>
</protein>
<dbReference type="AlphaFoldDB" id="A0A0J8C421"/>
<evidence type="ECO:0000313" key="1">
    <source>
        <dbReference type="EMBL" id="KMT08307.1"/>
    </source>
</evidence>
<name>A0A0J8C421_BETVV</name>
<dbReference type="Gramene" id="KMT08307">
    <property type="protein sequence ID" value="KMT08307"/>
    <property type="gene ID" value="BVRB_6g141740"/>
</dbReference>
<proteinExistence type="predicted"/>
<sequence>MRRTPYPIGRKSLEILSVVSWISASNGLHVRRR</sequence>
<gene>
    <name evidence="1" type="ORF">BVRB_6g141740</name>
</gene>
<evidence type="ECO:0000313" key="2">
    <source>
        <dbReference type="Proteomes" id="UP000035740"/>
    </source>
</evidence>
<accession>A0A0J8C421</accession>